<dbReference type="SUPFAM" id="SSF48726">
    <property type="entry name" value="Immunoglobulin"/>
    <property type="match status" value="1"/>
</dbReference>
<evidence type="ECO:0000256" key="1">
    <source>
        <dbReference type="SAM" id="Phobius"/>
    </source>
</evidence>
<name>E2AVS6_CAMFO</name>
<keyword evidence="1" id="KW-0812">Transmembrane</keyword>
<dbReference type="Proteomes" id="UP000000311">
    <property type="component" value="Unassembled WGS sequence"/>
</dbReference>
<proteinExistence type="predicted"/>
<dbReference type="EMBL" id="GL443213">
    <property type="protein sequence ID" value="EFN62348.1"/>
    <property type="molecule type" value="Genomic_DNA"/>
</dbReference>
<keyword evidence="4" id="KW-1185">Reference proteome</keyword>
<keyword evidence="1" id="KW-0472">Membrane</keyword>
<dbReference type="PANTHER" id="PTHR21261:SF15">
    <property type="entry name" value="BEATEN PATH IIIA, ISOFORM D-RELATED"/>
    <property type="match status" value="1"/>
</dbReference>
<evidence type="ECO:0000313" key="4">
    <source>
        <dbReference type="Proteomes" id="UP000000311"/>
    </source>
</evidence>
<sequence length="346" mass="38616">MARIVFSPLTVKGEGPENDESLKVFAYRGVKPRNGMEVEVLALHLINRAMNKENLVAFYASESVAFVSPNCTTLKILRLDVPSIADPRSEKVSLKCEYDLGGKELYSVIWFKDNREIFRYMPRAENPKRAQNITDLYIDLSRSDSKQVTLLGSNSHRGEINLAGSYGCEVSSEAPNFETDYREANMSVAIPPRDPPTLEGIRPSYKIGDILEAECMASSYPPAVLTFILNGKEVNRDTLTKKRGNMDENMISRTELGLTLRLERAHFSDGKLTVVCQSALPGIANNLVSESMKTATLAASNQRLAQEPPKSGVSRSNAGMFYTVLIFWIVAPIHIIRYNSLRFLRV</sequence>
<feature type="domain" description="Ig-like" evidence="2">
    <location>
        <begin position="69"/>
        <end position="187"/>
    </location>
</feature>
<accession>E2AVS6</accession>
<keyword evidence="1" id="KW-1133">Transmembrane helix</keyword>
<dbReference type="InterPro" id="IPR007110">
    <property type="entry name" value="Ig-like_dom"/>
</dbReference>
<dbReference type="STRING" id="104421.E2AVS6"/>
<protein>
    <recommendedName>
        <fullName evidence="2">Ig-like domain-containing protein</fullName>
    </recommendedName>
</protein>
<dbReference type="CDD" id="cd00096">
    <property type="entry name" value="Ig"/>
    <property type="match status" value="1"/>
</dbReference>
<dbReference type="AlphaFoldDB" id="E2AVS6"/>
<gene>
    <name evidence="3" type="ORF">EAG_01538</name>
</gene>
<dbReference type="Gene3D" id="2.60.40.10">
    <property type="entry name" value="Immunoglobulins"/>
    <property type="match status" value="1"/>
</dbReference>
<dbReference type="InterPro" id="IPR013783">
    <property type="entry name" value="Ig-like_fold"/>
</dbReference>
<dbReference type="InterPro" id="IPR036179">
    <property type="entry name" value="Ig-like_dom_sf"/>
</dbReference>
<dbReference type="OrthoDB" id="6415662at2759"/>
<evidence type="ECO:0000313" key="3">
    <source>
        <dbReference type="EMBL" id="EFN62348.1"/>
    </source>
</evidence>
<feature type="transmembrane region" description="Helical" evidence="1">
    <location>
        <begin position="319"/>
        <end position="336"/>
    </location>
</feature>
<dbReference type="PANTHER" id="PTHR21261">
    <property type="entry name" value="BEAT PROTEIN"/>
    <property type="match status" value="1"/>
</dbReference>
<reference evidence="3 4" key="1">
    <citation type="journal article" date="2010" name="Science">
        <title>Genomic comparison of the ants Camponotus floridanus and Harpegnathos saltator.</title>
        <authorList>
            <person name="Bonasio R."/>
            <person name="Zhang G."/>
            <person name="Ye C."/>
            <person name="Mutti N.S."/>
            <person name="Fang X."/>
            <person name="Qin N."/>
            <person name="Donahue G."/>
            <person name="Yang P."/>
            <person name="Li Q."/>
            <person name="Li C."/>
            <person name="Zhang P."/>
            <person name="Huang Z."/>
            <person name="Berger S.L."/>
            <person name="Reinberg D."/>
            <person name="Wang J."/>
            <person name="Liebig J."/>
        </authorList>
    </citation>
    <scope>NUCLEOTIDE SEQUENCE [LARGE SCALE GENOMIC DNA]</scope>
    <source>
        <strain evidence="4">C129</strain>
    </source>
</reference>
<dbReference type="InParanoid" id="E2AVS6"/>
<evidence type="ECO:0000259" key="2">
    <source>
        <dbReference type="PROSITE" id="PS50835"/>
    </source>
</evidence>
<dbReference type="PROSITE" id="PS50835">
    <property type="entry name" value="IG_LIKE"/>
    <property type="match status" value="1"/>
</dbReference>
<organism evidence="4">
    <name type="scientific">Camponotus floridanus</name>
    <name type="common">Florida carpenter ant</name>
    <dbReference type="NCBI Taxonomy" id="104421"/>
    <lineage>
        <taxon>Eukaryota</taxon>
        <taxon>Metazoa</taxon>
        <taxon>Ecdysozoa</taxon>
        <taxon>Arthropoda</taxon>
        <taxon>Hexapoda</taxon>
        <taxon>Insecta</taxon>
        <taxon>Pterygota</taxon>
        <taxon>Neoptera</taxon>
        <taxon>Endopterygota</taxon>
        <taxon>Hymenoptera</taxon>
        <taxon>Apocrita</taxon>
        <taxon>Aculeata</taxon>
        <taxon>Formicoidea</taxon>
        <taxon>Formicidae</taxon>
        <taxon>Formicinae</taxon>
        <taxon>Camponotus</taxon>
    </lineage>
</organism>
<dbReference type="OMA" id="ELYSVTW"/>